<evidence type="ECO:0000313" key="2">
    <source>
        <dbReference type="EMBL" id="TYJ51878.1"/>
    </source>
</evidence>
<feature type="region of interest" description="Disordered" evidence="1">
    <location>
        <begin position="94"/>
        <end position="289"/>
    </location>
</feature>
<keyword evidence="3" id="KW-1185">Reference proteome</keyword>
<feature type="compositionally biased region" description="Basic and acidic residues" evidence="1">
    <location>
        <begin position="334"/>
        <end position="344"/>
    </location>
</feature>
<dbReference type="AlphaFoldDB" id="A0A5D3AMK3"/>
<dbReference type="PANTHER" id="PTHR38645">
    <property type="entry name" value="CHROMOSOME 9, WHOLE GENOME SHOTGUN SEQUENCE"/>
    <property type="match status" value="1"/>
</dbReference>
<dbReference type="Proteomes" id="UP000322245">
    <property type="component" value="Unassembled WGS sequence"/>
</dbReference>
<reference evidence="2 3" key="1">
    <citation type="submission" date="2017-05" db="EMBL/GenBank/DDBJ databases">
        <title>The Genome Sequence of Tsuchiyaea wingfieldii DSM 27421.</title>
        <authorList>
            <person name="Cuomo C."/>
            <person name="Passer A."/>
            <person name="Billmyre B."/>
            <person name="Heitman J."/>
        </authorList>
    </citation>
    <scope>NUCLEOTIDE SEQUENCE [LARGE SCALE GENOMIC DNA]</scope>
    <source>
        <strain evidence="2 3">DSM 27421</strain>
    </source>
</reference>
<feature type="compositionally biased region" description="Low complexity" evidence="1">
    <location>
        <begin position="216"/>
        <end position="225"/>
    </location>
</feature>
<name>A0A5D3AMK3_9TREE</name>
<accession>A0A5D3AMK3</accession>
<feature type="region of interest" description="Disordered" evidence="1">
    <location>
        <begin position="309"/>
        <end position="362"/>
    </location>
</feature>
<comment type="caution">
    <text evidence="2">The sequence shown here is derived from an EMBL/GenBank/DDBJ whole genome shotgun (WGS) entry which is preliminary data.</text>
</comment>
<proteinExistence type="predicted"/>
<gene>
    <name evidence="2" type="ORF">B9479_007520</name>
</gene>
<feature type="compositionally biased region" description="Polar residues" evidence="1">
    <location>
        <begin position="171"/>
        <end position="182"/>
    </location>
</feature>
<sequence>MDLSNLQSTLPPDLADAQRDIGDKFRAAAASIAALYKSSLSVTKQGYNAGYSQALIDLLSTVQSSIGEGQDSAQALSRLMDWADARQAAISAFAADEAEDTSAPSSSQPRPQFPHRQSHLIPTRPASAPALDRLGAGRPPAGRPVFGGEGDVTVNGRVGTSRLRGEGDATPSRNGALSTYQPTPAPLLSSPLDSPSSRLLAPTTKPSRGLPIRFTSSSSSSSSLSHQPHPHAESSSQNPLDTPPNTLPSSTFNPSLPPLPAATSAEWPNMEGAQDGAPGQDYPTGAKRPIVESMDVEEPAVAAVPVGISLAPGSAGGGARTQGRAAKRRSMGTVKDDDEKVERGKRGRGRHGHGGGGAGTGL</sequence>
<dbReference type="PANTHER" id="PTHR38645:SF1">
    <property type="entry name" value="YALI0F12243P"/>
    <property type="match status" value="1"/>
</dbReference>
<feature type="compositionally biased region" description="Low complexity" evidence="1">
    <location>
        <begin position="186"/>
        <end position="202"/>
    </location>
</feature>
<organism evidence="2 3">
    <name type="scientific">Cryptococcus floricola</name>
    <dbReference type="NCBI Taxonomy" id="2591691"/>
    <lineage>
        <taxon>Eukaryota</taxon>
        <taxon>Fungi</taxon>
        <taxon>Dikarya</taxon>
        <taxon>Basidiomycota</taxon>
        <taxon>Agaricomycotina</taxon>
        <taxon>Tremellomycetes</taxon>
        <taxon>Tremellales</taxon>
        <taxon>Cryptococcaceae</taxon>
        <taxon>Cryptococcus</taxon>
    </lineage>
</organism>
<evidence type="ECO:0000313" key="3">
    <source>
        <dbReference type="Proteomes" id="UP000322245"/>
    </source>
</evidence>
<evidence type="ECO:0000256" key="1">
    <source>
        <dbReference type="SAM" id="MobiDB-lite"/>
    </source>
</evidence>
<protein>
    <submittedName>
        <fullName evidence="2">Uncharacterized protein</fullName>
    </submittedName>
</protein>
<dbReference type="EMBL" id="NIDF01000176">
    <property type="protein sequence ID" value="TYJ51878.1"/>
    <property type="molecule type" value="Genomic_DNA"/>
</dbReference>